<feature type="region of interest" description="Disordered" evidence="1">
    <location>
        <begin position="80"/>
        <end position="109"/>
    </location>
</feature>
<dbReference type="Proteomes" id="UP001218218">
    <property type="component" value="Unassembled WGS sequence"/>
</dbReference>
<keyword evidence="4" id="KW-1185">Reference proteome</keyword>
<feature type="compositionally biased region" description="Low complexity" evidence="1">
    <location>
        <begin position="286"/>
        <end position="305"/>
    </location>
</feature>
<organism evidence="3 4">
    <name type="scientific">Mycena albidolilacea</name>
    <dbReference type="NCBI Taxonomy" id="1033008"/>
    <lineage>
        <taxon>Eukaryota</taxon>
        <taxon>Fungi</taxon>
        <taxon>Dikarya</taxon>
        <taxon>Basidiomycota</taxon>
        <taxon>Agaricomycotina</taxon>
        <taxon>Agaricomycetes</taxon>
        <taxon>Agaricomycetidae</taxon>
        <taxon>Agaricales</taxon>
        <taxon>Marasmiineae</taxon>
        <taxon>Mycenaceae</taxon>
        <taxon>Mycena</taxon>
    </lineage>
</organism>
<gene>
    <name evidence="3" type="ORF">DFH08DRAFT_943701</name>
</gene>
<evidence type="ECO:0000313" key="3">
    <source>
        <dbReference type="EMBL" id="KAJ7311628.1"/>
    </source>
</evidence>
<feature type="region of interest" description="Disordered" evidence="1">
    <location>
        <begin position="173"/>
        <end position="205"/>
    </location>
</feature>
<feature type="region of interest" description="Disordered" evidence="1">
    <location>
        <begin position="265"/>
        <end position="308"/>
    </location>
</feature>
<feature type="region of interest" description="Disordered" evidence="1">
    <location>
        <begin position="27"/>
        <end position="48"/>
    </location>
</feature>
<name>A0AAD7ECZ4_9AGAR</name>
<accession>A0AAD7ECZ4</accession>
<feature type="signal peptide" evidence="2">
    <location>
        <begin position="1"/>
        <end position="21"/>
    </location>
</feature>
<evidence type="ECO:0000256" key="2">
    <source>
        <dbReference type="SAM" id="SignalP"/>
    </source>
</evidence>
<proteinExistence type="predicted"/>
<feature type="compositionally biased region" description="Pro residues" evidence="1">
    <location>
        <begin position="276"/>
        <end position="285"/>
    </location>
</feature>
<dbReference type="EMBL" id="JARIHO010000074">
    <property type="protein sequence ID" value="KAJ7311628.1"/>
    <property type="molecule type" value="Genomic_DNA"/>
</dbReference>
<keyword evidence="2" id="KW-0732">Signal</keyword>
<dbReference type="AlphaFoldDB" id="A0AAD7ECZ4"/>
<protein>
    <submittedName>
        <fullName evidence="3">Uncharacterized protein</fullName>
    </submittedName>
</protein>
<sequence length="327" mass="32700">MHTFNASLFLFATLAFTHVAALPTNYRRQGGSPSSDFECPRTDTDGVSLSGNTVDGDIITCFYNTSVCSYALENGNQVIEQDGSMSDGAPPSCPPNADPSGSSSSASATSTASASASSSTASFSVDFLCPPTDTDGVSLSNSTVEGEILTCSYDTSLGPRTCDYTLQNGNQVIEQDGSTGDAAPPSCPPNADPSDGSSSASATSTASASASSSTASSSVDFLCPPTDTDGVSLSNSTVEGATLTCSYDTSLGPRTCDYTLQNGSQVTEQDGSMSGAPPPSCPPNADPSDGSSSSSDGSSSGSDSSESQALASLIALLEQLFGSGPSS</sequence>
<evidence type="ECO:0000313" key="4">
    <source>
        <dbReference type="Proteomes" id="UP001218218"/>
    </source>
</evidence>
<feature type="chain" id="PRO_5042042487" evidence="2">
    <location>
        <begin position="22"/>
        <end position="327"/>
    </location>
</feature>
<evidence type="ECO:0000256" key="1">
    <source>
        <dbReference type="SAM" id="MobiDB-lite"/>
    </source>
</evidence>
<comment type="caution">
    <text evidence="3">The sequence shown here is derived from an EMBL/GenBank/DDBJ whole genome shotgun (WGS) entry which is preliminary data.</text>
</comment>
<reference evidence="3" key="1">
    <citation type="submission" date="2023-03" db="EMBL/GenBank/DDBJ databases">
        <title>Massive genome expansion in bonnet fungi (Mycena s.s.) driven by repeated elements and novel gene families across ecological guilds.</title>
        <authorList>
            <consortium name="Lawrence Berkeley National Laboratory"/>
            <person name="Harder C.B."/>
            <person name="Miyauchi S."/>
            <person name="Viragh M."/>
            <person name="Kuo A."/>
            <person name="Thoen E."/>
            <person name="Andreopoulos B."/>
            <person name="Lu D."/>
            <person name="Skrede I."/>
            <person name="Drula E."/>
            <person name="Henrissat B."/>
            <person name="Morin E."/>
            <person name="Kohler A."/>
            <person name="Barry K."/>
            <person name="LaButti K."/>
            <person name="Morin E."/>
            <person name="Salamov A."/>
            <person name="Lipzen A."/>
            <person name="Mereny Z."/>
            <person name="Hegedus B."/>
            <person name="Baldrian P."/>
            <person name="Stursova M."/>
            <person name="Weitz H."/>
            <person name="Taylor A."/>
            <person name="Grigoriev I.V."/>
            <person name="Nagy L.G."/>
            <person name="Martin F."/>
            <person name="Kauserud H."/>
        </authorList>
    </citation>
    <scope>NUCLEOTIDE SEQUENCE</scope>
    <source>
        <strain evidence="3">CBHHK002</strain>
    </source>
</reference>